<dbReference type="EMBL" id="JAJOMB010000013">
    <property type="protein sequence ID" value="MCD5313851.1"/>
    <property type="molecule type" value="Genomic_DNA"/>
</dbReference>
<protein>
    <submittedName>
        <fullName evidence="3">Ferritin-like domain-containing protein</fullName>
    </submittedName>
</protein>
<evidence type="ECO:0000313" key="3">
    <source>
        <dbReference type="EMBL" id="MCD5313851.1"/>
    </source>
</evidence>
<dbReference type="AlphaFoldDB" id="A0A9X1NIH5"/>
<feature type="domain" description="DUF4439" evidence="2">
    <location>
        <begin position="250"/>
        <end position="377"/>
    </location>
</feature>
<dbReference type="Pfam" id="PF14530">
    <property type="entry name" value="DUF4439"/>
    <property type="match status" value="1"/>
</dbReference>
<feature type="region of interest" description="Disordered" evidence="1">
    <location>
        <begin position="197"/>
        <end position="242"/>
    </location>
</feature>
<dbReference type="InterPro" id="IPR006311">
    <property type="entry name" value="TAT_signal"/>
</dbReference>
<dbReference type="InterPro" id="IPR012347">
    <property type="entry name" value="Ferritin-like"/>
</dbReference>
<dbReference type="Gene3D" id="1.20.1260.10">
    <property type="match status" value="1"/>
</dbReference>
<evidence type="ECO:0000313" key="4">
    <source>
        <dbReference type="Proteomes" id="UP001138997"/>
    </source>
</evidence>
<gene>
    <name evidence="3" type="ORF">LR394_23360</name>
</gene>
<dbReference type="SUPFAM" id="SSF47240">
    <property type="entry name" value="Ferritin-like"/>
    <property type="match status" value="1"/>
</dbReference>
<dbReference type="RefSeq" id="WP_231445660.1">
    <property type="nucleotide sequence ID" value="NZ_JAJOMB010000013.1"/>
</dbReference>
<sequence>MLSPVTASPPARVNRRIFLTLGTTGAATTLAALSGCSAMGGTAVASTPNPDTVQEEAAVKLVLAQVKALHTGASNLASGTRPDGSAIRIPGATARLLTQITAVHEAQLTALGSPVATTATPSSSPTPSESAAEESAIASPGKLVTAEWNTARLALTHAAGLSPEFALLLYKIAASCAANADLLRTAVGKGRALGELTPVEDQTTDDVGASAPEGTTGTAGAAETTDDTGASTPEASAASPIELTDGEAEALNRLLAGEHAAFYAYPLVIAHVDSARRTVANSLWEAHRQQRDELERMLVEAQQEPVESGAAYKVAVPASAGKAAALAAQIERRLGGLAVDVIAAAEDDQVESTAAGLLVLSTRRQAAWSNKPVADPGV</sequence>
<comment type="caution">
    <text evidence="3">The sequence shown here is derived from an EMBL/GenBank/DDBJ whole genome shotgun (WGS) entry which is preliminary data.</text>
</comment>
<keyword evidence="4" id="KW-1185">Reference proteome</keyword>
<dbReference type="Proteomes" id="UP001138997">
    <property type="component" value="Unassembled WGS sequence"/>
</dbReference>
<accession>A0A9X1NIH5</accession>
<evidence type="ECO:0000259" key="2">
    <source>
        <dbReference type="Pfam" id="PF14530"/>
    </source>
</evidence>
<dbReference type="InterPro" id="IPR029447">
    <property type="entry name" value="DUF4439"/>
</dbReference>
<evidence type="ECO:0000256" key="1">
    <source>
        <dbReference type="SAM" id="MobiDB-lite"/>
    </source>
</evidence>
<feature type="compositionally biased region" description="Low complexity" evidence="1">
    <location>
        <begin position="208"/>
        <end position="232"/>
    </location>
</feature>
<dbReference type="PROSITE" id="PS51318">
    <property type="entry name" value="TAT"/>
    <property type="match status" value="1"/>
</dbReference>
<feature type="region of interest" description="Disordered" evidence="1">
    <location>
        <begin position="114"/>
        <end position="138"/>
    </location>
</feature>
<reference evidence="3" key="1">
    <citation type="submission" date="2021-11" db="EMBL/GenBank/DDBJ databases">
        <title>Streptomyces corallinus and Kineosporia corallina sp. nov., two new coral-derived marine actinobacteria.</title>
        <authorList>
            <person name="Buangrab K."/>
            <person name="Sutthacheep M."/>
            <person name="Yeemin T."/>
            <person name="Harunari E."/>
            <person name="Igarashi Y."/>
            <person name="Sripreechasak P."/>
            <person name="Kanchanasin P."/>
            <person name="Tanasupawat S."/>
            <person name="Phongsopitanun W."/>
        </authorList>
    </citation>
    <scope>NUCLEOTIDE SEQUENCE</scope>
    <source>
        <strain evidence="3">JCM 31032</strain>
    </source>
</reference>
<name>A0A9X1NIH5_9ACTN</name>
<organism evidence="3 4">
    <name type="scientific">Kineosporia babensis</name>
    <dbReference type="NCBI Taxonomy" id="499548"/>
    <lineage>
        <taxon>Bacteria</taxon>
        <taxon>Bacillati</taxon>
        <taxon>Actinomycetota</taxon>
        <taxon>Actinomycetes</taxon>
        <taxon>Kineosporiales</taxon>
        <taxon>Kineosporiaceae</taxon>
        <taxon>Kineosporia</taxon>
    </lineage>
</organism>
<proteinExistence type="predicted"/>
<dbReference type="InterPro" id="IPR009078">
    <property type="entry name" value="Ferritin-like_SF"/>
</dbReference>